<gene>
    <name evidence="2" type="ORF">GPM918_LOCUS42767</name>
    <name evidence="3" type="ORF">SRO942_LOCUS44087</name>
</gene>
<dbReference type="EMBL" id="CAJNOQ010036891">
    <property type="protein sequence ID" value="CAF1606180.1"/>
    <property type="molecule type" value="Genomic_DNA"/>
</dbReference>
<evidence type="ECO:0000313" key="4">
    <source>
        <dbReference type="Proteomes" id="UP000663829"/>
    </source>
</evidence>
<dbReference type="InterPro" id="IPR009057">
    <property type="entry name" value="Homeodomain-like_sf"/>
</dbReference>
<dbReference type="OrthoDB" id="6359816at2759"/>
<sequence>IGEAIKSIKDDKMTINEASAKYNVPISTLYNRLSGHNGSSPRGGTAILSKEEEKFCGKLFTQNAARFSRKLKNPHRFSTLWEIIENAAFSGKLENPRRFDTFWALLIENAARFSRNLENPHHAST</sequence>
<evidence type="ECO:0000313" key="3">
    <source>
        <dbReference type="EMBL" id="CAF4486185.1"/>
    </source>
</evidence>
<dbReference type="AlphaFoldDB" id="A0A816BD75"/>
<organism evidence="2 4">
    <name type="scientific">Didymodactylos carnosus</name>
    <dbReference type="NCBI Taxonomy" id="1234261"/>
    <lineage>
        <taxon>Eukaryota</taxon>
        <taxon>Metazoa</taxon>
        <taxon>Spiralia</taxon>
        <taxon>Gnathifera</taxon>
        <taxon>Rotifera</taxon>
        <taxon>Eurotatoria</taxon>
        <taxon>Bdelloidea</taxon>
        <taxon>Philodinida</taxon>
        <taxon>Philodinidae</taxon>
        <taxon>Didymodactylos</taxon>
    </lineage>
</organism>
<comment type="caution">
    <text evidence="2">The sequence shown here is derived from an EMBL/GenBank/DDBJ whole genome shotgun (WGS) entry which is preliminary data.</text>
</comment>
<protein>
    <recommendedName>
        <fullName evidence="1">HTH psq-type domain-containing protein</fullName>
    </recommendedName>
</protein>
<dbReference type="GO" id="GO:0003677">
    <property type="term" value="F:DNA binding"/>
    <property type="evidence" value="ECO:0007669"/>
    <property type="project" value="InterPro"/>
</dbReference>
<dbReference type="Proteomes" id="UP000681722">
    <property type="component" value="Unassembled WGS sequence"/>
</dbReference>
<keyword evidence="4" id="KW-1185">Reference proteome</keyword>
<accession>A0A816BD75</accession>
<name>A0A816BD75_9BILA</name>
<feature type="domain" description="HTH psq-type" evidence="1">
    <location>
        <begin position="3"/>
        <end position="40"/>
    </location>
</feature>
<dbReference type="Gene3D" id="1.10.10.60">
    <property type="entry name" value="Homeodomain-like"/>
    <property type="match status" value="1"/>
</dbReference>
<feature type="non-terminal residue" evidence="2">
    <location>
        <position position="1"/>
    </location>
</feature>
<evidence type="ECO:0000259" key="1">
    <source>
        <dbReference type="Pfam" id="PF05225"/>
    </source>
</evidence>
<dbReference type="SUPFAM" id="SSF46689">
    <property type="entry name" value="Homeodomain-like"/>
    <property type="match status" value="1"/>
</dbReference>
<dbReference type="EMBL" id="CAJOBC010103469">
    <property type="protein sequence ID" value="CAF4486185.1"/>
    <property type="molecule type" value="Genomic_DNA"/>
</dbReference>
<dbReference type="Pfam" id="PF05225">
    <property type="entry name" value="HTH_psq"/>
    <property type="match status" value="1"/>
</dbReference>
<evidence type="ECO:0000313" key="2">
    <source>
        <dbReference type="EMBL" id="CAF1606180.1"/>
    </source>
</evidence>
<proteinExistence type="predicted"/>
<dbReference type="InterPro" id="IPR007889">
    <property type="entry name" value="HTH_Psq"/>
</dbReference>
<reference evidence="2" key="1">
    <citation type="submission" date="2021-02" db="EMBL/GenBank/DDBJ databases">
        <authorList>
            <person name="Nowell W R."/>
        </authorList>
    </citation>
    <scope>NUCLEOTIDE SEQUENCE</scope>
</reference>
<dbReference type="Proteomes" id="UP000663829">
    <property type="component" value="Unassembled WGS sequence"/>
</dbReference>